<dbReference type="NCBIfam" id="TIGR01444">
    <property type="entry name" value="fkbM_fam"/>
    <property type="match status" value="1"/>
</dbReference>
<dbReference type="PANTHER" id="PTHR36973">
    <property type="entry name" value="SLL1456 PROTEIN-RELATED"/>
    <property type="match status" value="1"/>
</dbReference>
<dbReference type="SUPFAM" id="SSF53335">
    <property type="entry name" value="S-adenosyl-L-methionine-dependent methyltransferases"/>
    <property type="match status" value="1"/>
</dbReference>
<dbReference type="InterPro" id="IPR006342">
    <property type="entry name" value="FkbM_mtfrase"/>
</dbReference>
<dbReference type="GO" id="GO:0032259">
    <property type="term" value="P:methylation"/>
    <property type="evidence" value="ECO:0007669"/>
    <property type="project" value="UniProtKB-KW"/>
</dbReference>
<protein>
    <submittedName>
        <fullName evidence="2">FkbM family methyltransferase</fullName>
    </submittedName>
</protein>
<evidence type="ECO:0000313" key="3">
    <source>
        <dbReference type="Proteomes" id="UP001596978"/>
    </source>
</evidence>
<comment type="caution">
    <text evidence="2">The sequence shown here is derived from an EMBL/GenBank/DDBJ whole genome shotgun (WGS) entry which is preliminary data.</text>
</comment>
<evidence type="ECO:0000259" key="1">
    <source>
        <dbReference type="Pfam" id="PF05050"/>
    </source>
</evidence>
<dbReference type="InterPro" id="IPR029063">
    <property type="entry name" value="SAM-dependent_MTases_sf"/>
</dbReference>
<keyword evidence="2" id="KW-0808">Transferase</keyword>
<dbReference type="Pfam" id="PF05050">
    <property type="entry name" value="Methyltransf_21"/>
    <property type="match status" value="1"/>
</dbReference>
<dbReference type="EMBL" id="JBHTJH010000017">
    <property type="protein sequence ID" value="MFD0863078.1"/>
    <property type="molecule type" value="Genomic_DNA"/>
</dbReference>
<feature type="domain" description="Methyltransferase FkbM" evidence="1">
    <location>
        <begin position="47"/>
        <end position="211"/>
    </location>
</feature>
<keyword evidence="3" id="KW-1185">Reference proteome</keyword>
<dbReference type="InterPro" id="IPR053188">
    <property type="entry name" value="FkbM_Methyltransferase"/>
</dbReference>
<gene>
    <name evidence="2" type="ORF">ACFQ1M_12760</name>
</gene>
<organism evidence="2 3">
    <name type="scientific">Sungkyunkwania multivorans</name>
    <dbReference type="NCBI Taxonomy" id="1173618"/>
    <lineage>
        <taxon>Bacteria</taxon>
        <taxon>Pseudomonadati</taxon>
        <taxon>Bacteroidota</taxon>
        <taxon>Flavobacteriia</taxon>
        <taxon>Flavobacteriales</taxon>
        <taxon>Flavobacteriaceae</taxon>
        <taxon>Sungkyunkwania</taxon>
    </lineage>
</organism>
<dbReference type="Gene3D" id="3.40.50.150">
    <property type="entry name" value="Vaccinia Virus protein VP39"/>
    <property type="match status" value="1"/>
</dbReference>
<accession>A0ABW3CZG8</accession>
<evidence type="ECO:0000313" key="2">
    <source>
        <dbReference type="EMBL" id="MFD0863078.1"/>
    </source>
</evidence>
<reference evidence="3" key="1">
    <citation type="journal article" date="2019" name="Int. J. Syst. Evol. Microbiol.">
        <title>The Global Catalogue of Microorganisms (GCM) 10K type strain sequencing project: providing services to taxonomists for standard genome sequencing and annotation.</title>
        <authorList>
            <consortium name="The Broad Institute Genomics Platform"/>
            <consortium name="The Broad Institute Genome Sequencing Center for Infectious Disease"/>
            <person name="Wu L."/>
            <person name="Ma J."/>
        </authorList>
    </citation>
    <scope>NUCLEOTIDE SEQUENCE [LARGE SCALE GENOMIC DNA]</scope>
    <source>
        <strain evidence="3">CCUG 62952</strain>
    </source>
</reference>
<proteinExistence type="predicted"/>
<dbReference type="Proteomes" id="UP001596978">
    <property type="component" value="Unassembled WGS sequence"/>
</dbReference>
<sequence>MKKQLGKFLNQLLGRLGYTLVKADGALLKNRLQNMARLGFEAPVILDGGAHKGNWTKMVSKIFPDSKYILVEPNPTVFSKIRENLKGQDLEYTVVEKALGATSGHLELNIWEDADKELTGSSLCTHVRGTATKTLRCEVAPLDTLIDVYNETPNLVKLDLQGYEINALKGAEKILRSAELLIIEFGCLEAYIDRTSVDELMDFLYERDYRLYDIVDLHYRPYDKALTGGDFFFIKKNSKLRAYSGWE</sequence>
<keyword evidence="2" id="KW-0489">Methyltransferase</keyword>
<dbReference type="RefSeq" id="WP_386408794.1">
    <property type="nucleotide sequence ID" value="NZ_JBHTJH010000017.1"/>
</dbReference>
<dbReference type="PANTHER" id="PTHR36973:SF4">
    <property type="entry name" value="NODULATION PROTEIN"/>
    <property type="match status" value="1"/>
</dbReference>
<dbReference type="GO" id="GO:0008168">
    <property type="term" value="F:methyltransferase activity"/>
    <property type="evidence" value="ECO:0007669"/>
    <property type="project" value="UniProtKB-KW"/>
</dbReference>
<name>A0ABW3CZG8_9FLAO</name>